<dbReference type="HOGENOM" id="CLU_1129469_0_0_1"/>
<name>A0A0C9SRC9_PLICR</name>
<evidence type="ECO:0000313" key="2">
    <source>
        <dbReference type="EMBL" id="KII84557.1"/>
    </source>
</evidence>
<reference evidence="2 3" key="1">
    <citation type="submission" date="2014-06" db="EMBL/GenBank/DDBJ databases">
        <title>Evolutionary Origins and Diversification of the Mycorrhizal Mutualists.</title>
        <authorList>
            <consortium name="DOE Joint Genome Institute"/>
            <consortium name="Mycorrhizal Genomics Consortium"/>
            <person name="Kohler A."/>
            <person name="Kuo A."/>
            <person name="Nagy L.G."/>
            <person name="Floudas D."/>
            <person name="Copeland A."/>
            <person name="Barry K.W."/>
            <person name="Cichocki N."/>
            <person name="Veneault-Fourrey C."/>
            <person name="LaButti K."/>
            <person name="Lindquist E.A."/>
            <person name="Lipzen A."/>
            <person name="Lundell T."/>
            <person name="Morin E."/>
            <person name="Murat C."/>
            <person name="Riley R."/>
            <person name="Ohm R."/>
            <person name="Sun H."/>
            <person name="Tunlid A."/>
            <person name="Henrissat B."/>
            <person name="Grigoriev I.V."/>
            <person name="Hibbett D.S."/>
            <person name="Martin F."/>
        </authorList>
    </citation>
    <scope>NUCLEOTIDE SEQUENCE [LARGE SCALE GENOMIC DNA]</scope>
    <source>
        <strain evidence="2 3">FD-325 SS-3</strain>
    </source>
</reference>
<evidence type="ECO:0000313" key="3">
    <source>
        <dbReference type="Proteomes" id="UP000053263"/>
    </source>
</evidence>
<dbReference type="Proteomes" id="UP000053263">
    <property type="component" value="Unassembled WGS sequence"/>
</dbReference>
<gene>
    <name evidence="2" type="ORF">PLICRDRAFT_45933</name>
</gene>
<accession>A0A0C9SRC9</accession>
<dbReference type="AlphaFoldDB" id="A0A0C9SRC9"/>
<keyword evidence="1" id="KW-1133">Transmembrane helix</keyword>
<proteinExistence type="predicted"/>
<keyword evidence="1" id="KW-0472">Membrane</keyword>
<keyword evidence="1" id="KW-0812">Transmembrane</keyword>
<dbReference type="EMBL" id="KN832570">
    <property type="protein sequence ID" value="KII84557.1"/>
    <property type="molecule type" value="Genomic_DNA"/>
</dbReference>
<evidence type="ECO:0000256" key="1">
    <source>
        <dbReference type="SAM" id="Phobius"/>
    </source>
</evidence>
<protein>
    <submittedName>
        <fullName evidence="2">Uncharacterized protein</fullName>
    </submittedName>
</protein>
<organism evidence="2 3">
    <name type="scientific">Plicaturopsis crispa FD-325 SS-3</name>
    <dbReference type="NCBI Taxonomy" id="944288"/>
    <lineage>
        <taxon>Eukaryota</taxon>
        <taxon>Fungi</taxon>
        <taxon>Dikarya</taxon>
        <taxon>Basidiomycota</taxon>
        <taxon>Agaricomycotina</taxon>
        <taxon>Agaricomycetes</taxon>
        <taxon>Agaricomycetidae</taxon>
        <taxon>Amylocorticiales</taxon>
        <taxon>Amylocorticiaceae</taxon>
        <taxon>Plicatura</taxon>
        <taxon>Plicaturopsis crispa</taxon>
    </lineage>
</organism>
<feature type="transmembrane region" description="Helical" evidence="1">
    <location>
        <begin position="190"/>
        <end position="215"/>
    </location>
</feature>
<sequence length="246" mass="27814">MQILTKIPMIADPFTNFNTRVRATTATLDLYMLHLQAYDQSFQFGVSRTVLARSIHMLIIVLDERRRTYGWRRARCHAANELECATYLAGVSPSGSSHCPPIPYVLPIRRHPRTCYVLHRSIFCHQRRRPFACPVMQHIAATPLIASEHMRSAPDIAKSQPRGHIHAVVFTTTDCEPEGNTKDMRKDSRAVSITIHALGIALSTAVHCTLVWAMLRSTREACLTESHMPLPWVRVAPSRQLSVHCT</sequence>
<keyword evidence="3" id="KW-1185">Reference proteome</keyword>